<comment type="caution">
    <text evidence="1">The sequence shown here is derived from an EMBL/GenBank/DDBJ whole genome shotgun (WGS) entry which is preliminary data.</text>
</comment>
<evidence type="ECO:0000313" key="1">
    <source>
        <dbReference type="EMBL" id="GAI25045.1"/>
    </source>
</evidence>
<dbReference type="EMBL" id="BARV01021562">
    <property type="protein sequence ID" value="GAI25045.1"/>
    <property type="molecule type" value="Genomic_DNA"/>
</dbReference>
<dbReference type="AlphaFoldDB" id="X1NE35"/>
<protein>
    <submittedName>
        <fullName evidence="1">Uncharacterized protein</fullName>
    </submittedName>
</protein>
<reference evidence="1" key="1">
    <citation type="journal article" date="2014" name="Front. Microbiol.">
        <title>High frequency of phylogenetically diverse reductive dehalogenase-homologous genes in deep subseafloor sedimentary metagenomes.</title>
        <authorList>
            <person name="Kawai M."/>
            <person name="Futagami T."/>
            <person name="Toyoda A."/>
            <person name="Takaki Y."/>
            <person name="Nishi S."/>
            <person name="Hori S."/>
            <person name="Arai W."/>
            <person name="Tsubouchi T."/>
            <person name="Morono Y."/>
            <person name="Uchiyama I."/>
            <person name="Ito T."/>
            <person name="Fujiyama A."/>
            <person name="Inagaki F."/>
            <person name="Takami H."/>
        </authorList>
    </citation>
    <scope>NUCLEOTIDE SEQUENCE</scope>
    <source>
        <strain evidence="1">Expedition CK06-06</strain>
    </source>
</reference>
<proteinExistence type="predicted"/>
<accession>X1NE35</accession>
<sequence>RQNKESYDYKDTVASEPREILFALQENALVREKRKIMAETEIVVDPETREERVKCGLRKACPLFQVMKALATLPRPNAGWTSI</sequence>
<organism evidence="1">
    <name type="scientific">marine sediment metagenome</name>
    <dbReference type="NCBI Taxonomy" id="412755"/>
    <lineage>
        <taxon>unclassified sequences</taxon>
        <taxon>metagenomes</taxon>
        <taxon>ecological metagenomes</taxon>
    </lineage>
</organism>
<name>X1NE35_9ZZZZ</name>
<feature type="non-terminal residue" evidence="1">
    <location>
        <position position="1"/>
    </location>
</feature>
<gene>
    <name evidence="1" type="ORF">S06H3_35692</name>
</gene>